<name>A0A2D0N9C4_FLAN2</name>
<protein>
    <submittedName>
        <fullName evidence="1">Uncharacterized protein</fullName>
    </submittedName>
</protein>
<dbReference type="OrthoDB" id="179860at2"/>
<evidence type="ECO:0000313" key="1">
    <source>
        <dbReference type="EMBL" id="PHN04383.1"/>
    </source>
</evidence>
<proteinExistence type="predicted"/>
<sequence>MSSNNKSIVTDLDYPLVKFSQSKEDWWTIRDAVRGVQIFGGIGSGKSSGSGKTLAKAFLKNGFGGLVLCGKPDERENWEKLAKEAGREDDLIIFREDSQYQFNPLDYELNRTGKGAGEIFNLSYLFMEIYKMGNRFSGGGGDGGDGERYWDNALKRCINRMIQLLKFSGEKVSIENMINLLSQAPYEEDMKDLSELSNEEIEGVGEKNFCIGCIIKASARCDNTPLEKECEFVTNYFTNEFSRVPEKTRAIVVESFLGLAEPFTSGILKKHFSKSTNLYPEATFEGKIIVLDFPVKEYLASGIYAQGIYKLLWQQAAERRNPNEDLLPVFLWVDESQLFLSDYDQIFQTTARSSRACTVFLSQNISNYYSAIGGKDPRPKIDSLLGNLGTKIFHANNDAVTNEWAARTIGNAFKNVRSINVGKNENTSAGISQQLLHLVEPREFTMLKSGGFENDLKVEGVITVAGKTWSNNLNFYRTFFDQSV</sequence>
<dbReference type="Gene3D" id="3.40.50.300">
    <property type="entry name" value="P-loop containing nucleotide triphosphate hydrolases"/>
    <property type="match status" value="1"/>
</dbReference>
<dbReference type="AlphaFoldDB" id="A0A2D0N9C4"/>
<dbReference type="Proteomes" id="UP000223913">
    <property type="component" value="Unassembled WGS sequence"/>
</dbReference>
<evidence type="ECO:0000313" key="2">
    <source>
        <dbReference type="Proteomes" id="UP000223913"/>
    </source>
</evidence>
<dbReference type="InterPro" id="IPR027417">
    <property type="entry name" value="P-loop_NTPase"/>
</dbReference>
<dbReference type="EMBL" id="PDUD01000026">
    <property type="protein sequence ID" value="PHN04383.1"/>
    <property type="molecule type" value="Genomic_DNA"/>
</dbReference>
<dbReference type="RefSeq" id="WP_099152409.1">
    <property type="nucleotide sequence ID" value="NZ_PDUD01000026.1"/>
</dbReference>
<dbReference type="SUPFAM" id="SSF52540">
    <property type="entry name" value="P-loop containing nucleoside triphosphate hydrolases"/>
    <property type="match status" value="1"/>
</dbReference>
<gene>
    <name evidence="1" type="ORF">CRP01_22760</name>
</gene>
<organism evidence="1 2">
    <name type="scientific">Flavilitoribacter nigricans (strain ATCC 23147 / DSM 23189 / NBRC 102662 / NCIMB 1420 / SS-2)</name>
    <name type="common">Lewinella nigricans</name>
    <dbReference type="NCBI Taxonomy" id="1122177"/>
    <lineage>
        <taxon>Bacteria</taxon>
        <taxon>Pseudomonadati</taxon>
        <taxon>Bacteroidota</taxon>
        <taxon>Saprospiria</taxon>
        <taxon>Saprospirales</taxon>
        <taxon>Lewinellaceae</taxon>
        <taxon>Flavilitoribacter</taxon>
    </lineage>
</organism>
<accession>A0A2D0N9C4</accession>
<comment type="caution">
    <text evidence="1">The sequence shown here is derived from an EMBL/GenBank/DDBJ whole genome shotgun (WGS) entry which is preliminary data.</text>
</comment>
<reference evidence="1 2" key="1">
    <citation type="submission" date="2017-10" db="EMBL/GenBank/DDBJ databases">
        <title>The draft genome sequence of Lewinella nigricans NBRC 102662.</title>
        <authorList>
            <person name="Wang K."/>
        </authorList>
    </citation>
    <scope>NUCLEOTIDE SEQUENCE [LARGE SCALE GENOMIC DNA]</scope>
    <source>
        <strain evidence="1 2">NBRC 102662</strain>
    </source>
</reference>
<keyword evidence="2" id="KW-1185">Reference proteome</keyword>